<dbReference type="InterPro" id="IPR002035">
    <property type="entry name" value="VWF_A"/>
</dbReference>
<dbReference type="OrthoDB" id="3170630at2"/>
<proteinExistence type="predicted"/>
<evidence type="ECO:0000259" key="2">
    <source>
        <dbReference type="PROSITE" id="PS50234"/>
    </source>
</evidence>
<dbReference type="Gene3D" id="3.40.50.410">
    <property type="entry name" value="von Willebrand factor, type A domain"/>
    <property type="match status" value="1"/>
</dbReference>
<accession>A0A5N6ABT2</accession>
<dbReference type="SUPFAM" id="SSF53850">
    <property type="entry name" value="Periplasmic binding protein-like II"/>
    <property type="match status" value="1"/>
</dbReference>
<organism evidence="3 4">
    <name type="scientific">Streptomyces mimosae</name>
    <dbReference type="NCBI Taxonomy" id="2586635"/>
    <lineage>
        <taxon>Bacteria</taxon>
        <taxon>Bacillati</taxon>
        <taxon>Actinomycetota</taxon>
        <taxon>Actinomycetes</taxon>
        <taxon>Kitasatosporales</taxon>
        <taxon>Streptomycetaceae</taxon>
        <taxon>Streptomyces</taxon>
    </lineage>
</organism>
<dbReference type="CDD" id="cd00198">
    <property type="entry name" value="vWFA"/>
    <property type="match status" value="1"/>
</dbReference>
<dbReference type="SUPFAM" id="SSF53300">
    <property type="entry name" value="vWA-like"/>
    <property type="match status" value="1"/>
</dbReference>
<dbReference type="RefSeq" id="WP_139667711.1">
    <property type="nucleotide sequence ID" value="NZ_VDLY02000007.1"/>
</dbReference>
<protein>
    <submittedName>
        <fullName evidence="3">VWA domain-containing protein</fullName>
    </submittedName>
</protein>
<evidence type="ECO:0000313" key="3">
    <source>
        <dbReference type="EMBL" id="KAB8165705.1"/>
    </source>
</evidence>
<dbReference type="InterPro" id="IPR036465">
    <property type="entry name" value="vWFA_dom_sf"/>
</dbReference>
<feature type="domain" description="VWFA" evidence="2">
    <location>
        <begin position="350"/>
        <end position="532"/>
    </location>
</feature>
<dbReference type="Pfam" id="PF13519">
    <property type="entry name" value="VWA_2"/>
    <property type="match status" value="1"/>
</dbReference>
<dbReference type="PANTHER" id="PTHR10579">
    <property type="entry name" value="CALCIUM-ACTIVATED CHLORIDE CHANNEL REGULATOR"/>
    <property type="match status" value="1"/>
</dbReference>
<evidence type="ECO:0000256" key="1">
    <source>
        <dbReference type="SAM" id="SignalP"/>
    </source>
</evidence>
<dbReference type="PROSITE" id="PS51257">
    <property type="entry name" value="PROKAR_LIPOPROTEIN"/>
    <property type="match status" value="1"/>
</dbReference>
<feature type="signal peptide" evidence="1">
    <location>
        <begin position="1"/>
        <end position="22"/>
    </location>
</feature>
<dbReference type="InterPro" id="IPR051266">
    <property type="entry name" value="CLCR"/>
</dbReference>
<keyword evidence="1" id="KW-0732">Signal</keyword>
<dbReference type="Proteomes" id="UP000314251">
    <property type="component" value="Unassembled WGS sequence"/>
</dbReference>
<reference evidence="3" key="1">
    <citation type="submission" date="2019-10" db="EMBL/GenBank/DDBJ databases">
        <title>Nonomuraea sp. nov., isolated from Phyllanthus amarus.</title>
        <authorList>
            <person name="Klykleung N."/>
            <person name="Tanasupawat S."/>
        </authorList>
    </citation>
    <scope>NUCLEOTIDE SEQUENCE [LARGE SCALE GENOMIC DNA]</scope>
    <source>
        <strain evidence="3">3MP-10</strain>
    </source>
</reference>
<feature type="chain" id="PRO_5038600589" evidence="1">
    <location>
        <begin position="23"/>
        <end position="536"/>
    </location>
</feature>
<gene>
    <name evidence="3" type="ORF">FH607_012205</name>
</gene>
<evidence type="ECO:0000313" key="4">
    <source>
        <dbReference type="Proteomes" id="UP000314251"/>
    </source>
</evidence>
<keyword evidence="4" id="KW-1185">Reference proteome</keyword>
<dbReference type="SMART" id="SM00327">
    <property type="entry name" value="VWA"/>
    <property type="match status" value="1"/>
</dbReference>
<comment type="caution">
    <text evidence="3">The sequence shown here is derived from an EMBL/GenBank/DDBJ whole genome shotgun (WGS) entry which is preliminary data.</text>
</comment>
<dbReference type="AlphaFoldDB" id="A0A5N6ABT2"/>
<dbReference type="Pfam" id="PF13531">
    <property type="entry name" value="SBP_bac_11"/>
    <property type="match status" value="1"/>
</dbReference>
<name>A0A5N6ABT2_9ACTN</name>
<dbReference type="EMBL" id="VDLY02000007">
    <property type="protein sequence ID" value="KAB8165705.1"/>
    <property type="molecule type" value="Genomic_DNA"/>
</dbReference>
<dbReference type="PROSITE" id="PS50234">
    <property type="entry name" value="VWFA"/>
    <property type="match status" value="1"/>
</dbReference>
<sequence length="536" mass="56848">MRARARLAASLAALALAVAACTGDSGDDGGNDGNGGNGGGVEAAETVRILAGSELADMEPLLERAAEETGVRADITSVGTLDATRQVLSGEADGAYDAVWLATNDYLRLHPEAEERVLTETSIMTSPVALGLRPEALARLGWQLDEITWAQVHEAATAGELTFGMTDPTRSNSGYSALISVTSALSGAQSALTSEDVTGSADRLVELFAGQRLTSGSSGWLAEAFQQRDDVDALINYESVLLGLDRDGAADLAVVRPLDGVVTARYPLTTLTSASPEAAEALRLLGGYLRSPEAQRALTEETLRRPVATGVAAAEAIPGGQRRELPYPGSLDVADALLDAYDSELRRPSRTLYVLDTSGSMDGERLAALQDALRRLTGADAPAGQRFRDREQVTLMPFNDNVVSAETWTVEAERREDALAGIRSGIDSLTALGGTALYASLIEAYELLADEGARDAFTSIVLMTDGQNIDDVTATTFQDYYAALDEEWRQVPVFTILFGDFDPAELQRIADQTGGALFDAVSGPLDDAFQEIRGYQ</sequence>
<dbReference type="PANTHER" id="PTHR10579:SF43">
    <property type="entry name" value="ZINC FINGER (C3HC4-TYPE RING FINGER) FAMILY PROTEIN"/>
    <property type="match status" value="1"/>
</dbReference>